<sequence>MRKRACNNMLLFLCGQVLIFLFLVNYLFRSSTSDLTPLMISFEEMSQNLTMDSSKLTFKQQYRYEYEQLQNYSLKQIYEEPSINQTSYPKLPYFYSLWKTSPMLPRLITPDEHYLYIQLLNIFDLVSKKYSFEYFITFGTLIGSYRNHDILPYDDDVDISINIKYYSHISKINQLNNDSNWQFYINTPTNMKFYFKSSQPAGKYPWKWPFLGIDFYSENSTHIKSYVYIEKHFVFPLLLHPISTLWLPGPNNIEMFFKSVSKVYYSNYSINETCFSQSYSHKHETQKYQRKAVKCSQLMNSYPFIKRIYENDFYYEHLMLDNRTTLYILKRNRNLIRN</sequence>
<dbReference type="AlphaFoldDB" id="A0A815MER2"/>
<evidence type="ECO:0000259" key="1">
    <source>
        <dbReference type="Pfam" id="PF04991"/>
    </source>
</evidence>
<dbReference type="GO" id="GO:0009100">
    <property type="term" value="P:glycoprotein metabolic process"/>
    <property type="evidence" value="ECO:0007669"/>
    <property type="project" value="UniProtKB-ARBA"/>
</dbReference>
<dbReference type="OrthoDB" id="444255at2759"/>
<dbReference type="Proteomes" id="UP000663828">
    <property type="component" value="Unassembled WGS sequence"/>
</dbReference>
<evidence type="ECO:0000313" key="2">
    <source>
        <dbReference type="EMBL" id="CAF0915688.1"/>
    </source>
</evidence>
<protein>
    <recommendedName>
        <fullName evidence="1">LicD/FKTN/FKRP nucleotidyltransferase domain-containing protein</fullName>
    </recommendedName>
</protein>
<reference evidence="3" key="1">
    <citation type="submission" date="2021-02" db="EMBL/GenBank/DDBJ databases">
        <authorList>
            <person name="Nowell W R."/>
        </authorList>
    </citation>
    <scope>NUCLEOTIDE SEQUENCE</scope>
</reference>
<feature type="domain" description="LicD/FKTN/FKRP nucleotidyltransferase" evidence="1">
    <location>
        <begin position="128"/>
        <end position="179"/>
    </location>
</feature>
<dbReference type="Proteomes" id="UP000663852">
    <property type="component" value="Unassembled WGS sequence"/>
</dbReference>
<evidence type="ECO:0000313" key="4">
    <source>
        <dbReference type="Proteomes" id="UP000663828"/>
    </source>
</evidence>
<dbReference type="PANTHER" id="PTHR43404:SF1">
    <property type="entry name" value="MNN4P"/>
    <property type="match status" value="1"/>
</dbReference>
<dbReference type="Pfam" id="PF04991">
    <property type="entry name" value="LicD"/>
    <property type="match status" value="1"/>
</dbReference>
<dbReference type="PANTHER" id="PTHR43404">
    <property type="entry name" value="LIPOPOLYSACCHARIDE CHOLINEPHOSPHOTRANSFERASE LICD"/>
    <property type="match status" value="1"/>
</dbReference>
<dbReference type="EMBL" id="CAJNOJ010000357">
    <property type="protein sequence ID" value="CAF1415458.1"/>
    <property type="molecule type" value="Genomic_DNA"/>
</dbReference>
<organism evidence="3 5">
    <name type="scientific">Adineta ricciae</name>
    <name type="common">Rotifer</name>
    <dbReference type="NCBI Taxonomy" id="249248"/>
    <lineage>
        <taxon>Eukaryota</taxon>
        <taxon>Metazoa</taxon>
        <taxon>Spiralia</taxon>
        <taxon>Gnathifera</taxon>
        <taxon>Rotifera</taxon>
        <taxon>Eurotatoria</taxon>
        <taxon>Bdelloidea</taxon>
        <taxon>Adinetida</taxon>
        <taxon>Adinetidae</taxon>
        <taxon>Adineta</taxon>
    </lineage>
</organism>
<keyword evidence="4" id="KW-1185">Reference proteome</keyword>
<comment type="caution">
    <text evidence="3">The sequence shown here is derived from an EMBL/GenBank/DDBJ whole genome shotgun (WGS) entry which is preliminary data.</text>
</comment>
<evidence type="ECO:0000313" key="3">
    <source>
        <dbReference type="EMBL" id="CAF1415458.1"/>
    </source>
</evidence>
<accession>A0A815MER2</accession>
<name>A0A815MER2_ADIRI</name>
<dbReference type="InterPro" id="IPR007074">
    <property type="entry name" value="LicD/FKTN/FKRP_NTP_transf"/>
</dbReference>
<dbReference type="InterPro" id="IPR052942">
    <property type="entry name" value="LPS_cholinephosphotransferase"/>
</dbReference>
<dbReference type="EMBL" id="CAJNOR010000441">
    <property type="protein sequence ID" value="CAF0915688.1"/>
    <property type="molecule type" value="Genomic_DNA"/>
</dbReference>
<proteinExistence type="predicted"/>
<evidence type="ECO:0000313" key="5">
    <source>
        <dbReference type="Proteomes" id="UP000663852"/>
    </source>
</evidence>
<gene>
    <name evidence="3" type="ORF">EDS130_LOCUS37055</name>
    <name evidence="2" type="ORF">XAT740_LOCUS8767</name>
</gene>